<evidence type="ECO:0000313" key="5">
    <source>
        <dbReference type="Proteomes" id="UP000233748"/>
    </source>
</evidence>
<dbReference type="EMBL" id="PHKW01000001">
    <property type="protein sequence ID" value="PKV17952.1"/>
    <property type="molecule type" value="Genomic_DNA"/>
</dbReference>
<evidence type="ECO:0000256" key="1">
    <source>
        <dbReference type="SAM" id="Phobius"/>
    </source>
</evidence>
<dbReference type="Proteomes" id="UP000233748">
    <property type="component" value="Unassembled WGS sequence"/>
</dbReference>
<accession>A0A2N3RME7</accession>
<feature type="transmembrane region" description="Helical" evidence="1">
    <location>
        <begin position="56"/>
        <end position="75"/>
    </location>
</feature>
<proteinExistence type="predicted"/>
<evidence type="ECO:0000313" key="4">
    <source>
        <dbReference type="Proteomes" id="UP000233720"/>
    </source>
</evidence>
<name>A0A2N3RME7_9XANT</name>
<evidence type="ECO:0000313" key="3">
    <source>
        <dbReference type="EMBL" id="PKV17952.1"/>
    </source>
</evidence>
<dbReference type="RefSeq" id="WP_101361479.1">
    <property type="nucleotide sequence ID" value="NZ_PHKV01000001.1"/>
</dbReference>
<comment type="caution">
    <text evidence="2">The sequence shown here is derived from an EMBL/GenBank/DDBJ whole genome shotgun (WGS) entry which is preliminary data.</text>
</comment>
<feature type="transmembrane region" description="Helical" evidence="1">
    <location>
        <begin position="21"/>
        <end position="44"/>
    </location>
</feature>
<gene>
    <name evidence="2" type="ORF">XpruCFBP8353_00655</name>
    <name evidence="3" type="ORF">XpruCFBP8354_00655</name>
</gene>
<keyword evidence="1" id="KW-1133">Transmembrane helix</keyword>
<feature type="transmembrane region" description="Helical" evidence="1">
    <location>
        <begin position="147"/>
        <end position="169"/>
    </location>
</feature>
<reference evidence="4 5" key="1">
    <citation type="submission" date="2017-11" db="EMBL/GenBank/DDBJ databases">
        <title>Xanthomonas prunicola sp. nov., a novel pathogen that affects nectarine (Prunus persica var. nectarine) trees.</title>
        <authorList>
            <person name="Lopez M."/>
            <person name="Lopez-Soriano P."/>
            <person name="Garita-Cambronero J."/>
            <person name="Beltran C."/>
            <person name="Taghouti G."/>
            <person name="Portier P."/>
            <person name="Cubero J."/>
            <person name="Fischer-Le Saux M."/>
            <person name="Marco-Noales E."/>
        </authorList>
    </citation>
    <scope>NUCLEOTIDE SEQUENCE [LARGE SCALE GENOMIC DNA]</scope>
    <source>
        <strain evidence="2 4">CFBP8353</strain>
        <strain evidence="3 5">CFBP8354</strain>
    </source>
</reference>
<dbReference type="OrthoDB" id="5985723at2"/>
<dbReference type="EMBL" id="PHKV01000001">
    <property type="protein sequence ID" value="PKV13674.1"/>
    <property type="molecule type" value="Genomic_DNA"/>
</dbReference>
<dbReference type="Proteomes" id="UP000233720">
    <property type="component" value="Unassembled WGS sequence"/>
</dbReference>
<feature type="transmembrane region" description="Helical" evidence="1">
    <location>
        <begin position="208"/>
        <end position="226"/>
    </location>
</feature>
<evidence type="ECO:0000313" key="2">
    <source>
        <dbReference type="EMBL" id="PKV13674.1"/>
    </source>
</evidence>
<sequence>MSDRRRFTIEHARRHLERDGWPRLQMSAIVSITATGGLLASFLLRNAGVDAMVVRYPMATLVAYGLFLLLMWAWVRWRNDVDGELVSDCVDLGSSAAQDTSGWAGNGGNSSGAGHSGTWSAPSGSVLDASGDGALPDFINGEAGLPILALLAVLAAAAVAIVAAAWVVWSAPVLMAELLVDAALAGGLYHRMRGVQVQGWWWLCVRHTLWPLLGVLTFFIVVGAVAQHTAPHATTLLEAVQAR</sequence>
<dbReference type="AlphaFoldDB" id="A0A2N3RME7"/>
<keyword evidence="1" id="KW-0812">Transmembrane</keyword>
<keyword evidence="5" id="KW-1185">Reference proteome</keyword>
<keyword evidence="1" id="KW-0472">Membrane</keyword>
<organism evidence="2 4">
    <name type="scientific">Xanthomonas prunicola</name>
    <dbReference type="NCBI Taxonomy" id="2053930"/>
    <lineage>
        <taxon>Bacteria</taxon>
        <taxon>Pseudomonadati</taxon>
        <taxon>Pseudomonadota</taxon>
        <taxon>Gammaproteobacteria</taxon>
        <taxon>Lysobacterales</taxon>
        <taxon>Lysobacteraceae</taxon>
        <taxon>Xanthomonas</taxon>
    </lineage>
</organism>
<protein>
    <submittedName>
        <fullName evidence="2">Uncharacterized protein</fullName>
    </submittedName>
</protein>